<accession>A0AAV7MAK8</accession>
<proteinExistence type="predicted"/>
<comment type="caution">
    <text evidence="1">The sequence shown here is derived from an EMBL/GenBank/DDBJ whole genome shotgun (WGS) entry which is preliminary data.</text>
</comment>
<organism evidence="1 2">
    <name type="scientific">Pleurodeles waltl</name>
    <name type="common">Iberian ribbed newt</name>
    <dbReference type="NCBI Taxonomy" id="8319"/>
    <lineage>
        <taxon>Eukaryota</taxon>
        <taxon>Metazoa</taxon>
        <taxon>Chordata</taxon>
        <taxon>Craniata</taxon>
        <taxon>Vertebrata</taxon>
        <taxon>Euteleostomi</taxon>
        <taxon>Amphibia</taxon>
        <taxon>Batrachia</taxon>
        <taxon>Caudata</taxon>
        <taxon>Salamandroidea</taxon>
        <taxon>Salamandridae</taxon>
        <taxon>Pleurodelinae</taxon>
        <taxon>Pleurodeles</taxon>
    </lineage>
</organism>
<gene>
    <name evidence="1" type="ORF">NDU88_004628</name>
</gene>
<evidence type="ECO:0000313" key="1">
    <source>
        <dbReference type="EMBL" id="KAJ1099527.1"/>
    </source>
</evidence>
<dbReference type="AlphaFoldDB" id="A0AAV7MAK8"/>
<evidence type="ECO:0000313" key="2">
    <source>
        <dbReference type="Proteomes" id="UP001066276"/>
    </source>
</evidence>
<name>A0AAV7MAK8_PLEWA</name>
<protein>
    <submittedName>
        <fullName evidence="1">Uncharacterized protein</fullName>
    </submittedName>
</protein>
<reference evidence="1" key="1">
    <citation type="journal article" date="2022" name="bioRxiv">
        <title>Sequencing and chromosome-scale assembly of the giantPleurodeles waltlgenome.</title>
        <authorList>
            <person name="Brown T."/>
            <person name="Elewa A."/>
            <person name="Iarovenko S."/>
            <person name="Subramanian E."/>
            <person name="Araus A.J."/>
            <person name="Petzold A."/>
            <person name="Susuki M."/>
            <person name="Suzuki K.-i.T."/>
            <person name="Hayashi T."/>
            <person name="Toyoda A."/>
            <person name="Oliveira C."/>
            <person name="Osipova E."/>
            <person name="Leigh N.D."/>
            <person name="Simon A."/>
            <person name="Yun M.H."/>
        </authorList>
    </citation>
    <scope>NUCLEOTIDE SEQUENCE</scope>
    <source>
        <strain evidence="1">20211129_DDA</strain>
        <tissue evidence="1">Liver</tissue>
    </source>
</reference>
<dbReference type="EMBL" id="JANPWB010000014">
    <property type="protein sequence ID" value="KAJ1099527.1"/>
    <property type="molecule type" value="Genomic_DNA"/>
</dbReference>
<dbReference type="Proteomes" id="UP001066276">
    <property type="component" value="Chromosome 10"/>
</dbReference>
<keyword evidence="2" id="KW-1185">Reference proteome</keyword>
<sequence>MLGWSNDKQHAQLAAAWLGEASVEEEDTVEACLEGRDGDEASRAGSSRQVAWREWDWLTQAPEGLRETWQMGAPGRLRTQTSGEKHEEQVIFVAPQHSQAVKKGLALAIVAAMLEWSDKEGVGAETGAMAAKP</sequence>